<name>A0A0C3BWE3_HEBCY</name>
<proteinExistence type="predicted"/>
<dbReference type="AlphaFoldDB" id="A0A0C3BWE3"/>
<dbReference type="Proteomes" id="UP000053424">
    <property type="component" value="Unassembled WGS sequence"/>
</dbReference>
<evidence type="ECO:0000313" key="2">
    <source>
        <dbReference type="Proteomes" id="UP000053424"/>
    </source>
</evidence>
<dbReference type="EMBL" id="KN831781">
    <property type="protein sequence ID" value="KIM40935.1"/>
    <property type="molecule type" value="Genomic_DNA"/>
</dbReference>
<gene>
    <name evidence="1" type="ORF">M413DRAFT_156254</name>
</gene>
<dbReference type="HOGENOM" id="CLU_900344_0_0_1"/>
<evidence type="ECO:0000313" key="1">
    <source>
        <dbReference type="EMBL" id="KIM40935.1"/>
    </source>
</evidence>
<reference evidence="2" key="2">
    <citation type="submission" date="2015-01" db="EMBL/GenBank/DDBJ databases">
        <title>Evolutionary Origins and Diversification of the Mycorrhizal Mutualists.</title>
        <authorList>
            <consortium name="DOE Joint Genome Institute"/>
            <consortium name="Mycorrhizal Genomics Consortium"/>
            <person name="Kohler A."/>
            <person name="Kuo A."/>
            <person name="Nagy L.G."/>
            <person name="Floudas D."/>
            <person name="Copeland A."/>
            <person name="Barry K.W."/>
            <person name="Cichocki N."/>
            <person name="Veneault-Fourrey C."/>
            <person name="LaButti K."/>
            <person name="Lindquist E.A."/>
            <person name="Lipzen A."/>
            <person name="Lundell T."/>
            <person name="Morin E."/>
            <person name="Murat C."/>
            <person name="Riley R."/>
            <person name="Ohm R."/>
            <person name="Sun H."/>
            <person name="Tunlid A."/>
            <person name="Henrissat B."/>
            <person name="Grigoriev I.V."/>
            <person name="Hibbett D.S."/>
            <person name="Martin F."/>
        </authorList>
    </citation>
    <scope>NUCLEOTIDE SEQUENCE [LARGE SCALE GENOMIC DNA]</scope>
    <source>
        <strain evidence="2">h7</strain>
    </source>
</reference>
<organism evidence="1 2">
    <name type="scientific">Hebeloma cylindrosporum</name>
    <dbReference type="NCBI Taxonomy" id="76867"/>
    <lineage>
        <taxon>Eukaryota</taxon>
        <taxon>Fungi</taxon>
        <taxon>Dikarya</taxon>
        <taxon>Basidiomycota</taxon>
        <taxon>Agaricomycotina</taxon>
        <taxon>Agaricomycetes</taxon>
        <taxon>Agaricomycetidae</taxon>
        <taxon>Agaricales</taxon>
        <taxon>Agaricineae</taxon>
        <taxon>Hymenogastraceae</taxon>
        <taxon>Hebeloma</taxon>
    </lineage>
</organism>
<dbReference type="OrthoDB" id="2844673at2759"/>
<reference evidence="1 2" key="1">
    <citation type="submission" date="2014-04" db="EMBL/GenBank/DDBJ databases">
        <authorList>
            <consortium name="DOE Joint Genome Institute"/>
            <person name="Kuo A."/>
            <person name="Gay G."/>
            <person name="Dore J."/>
            <person name="Kohler A."/>
            <person name="Nagy L.G."/>
            <person name="Floudas D."/>
            <person name="Copeland A."/>
            <person name="Barry K.W."/>
            <person name="Cichocki N."/>
            <person name="Veneault-Fourrey C."/>
            <person name="LaButti K."/>
            <person name="Lindquist E.A."/>
            <person name="Lipzen A."/>
            <person name="Lundell T."/>
            <person name="Morin E."/>
            <person name="Murat C."/>
            <person name="Sun H."/>
            <person name="Tunlid A."/>
            <person name="Henrissat B."/>
            <person name="Grigoriev I.V."/>
            <person name="Hibbett D.S."/>
            <person name="Martin F."/>
            <person name="Nordberg H.P."/>
            <person name="Cantor M.N."/>
            <person name="Hua S.X."/>
        </authorList>
    </citation>
    <scope>NUCLEOTIDE SEQUENCE [LARGE SCALE GENOMIC DNA]</scope>
    <source>
        <strain evidence="2">h7</strain>
    </source>
</reference>
<sequence>MPAPIPQEIIDSCIDNLAFDVRDSDKSCKARKALLLCSLVSRAFGQRARHHIFSDICIRPSRGDGRSQKLRDIMKKDPNLCRFIRTLDIHIADKGPQKTATSRTGLPDILNMLSRSSGGRGIEGFTLHGNSNRNPWGRIDKEFLSALVNLIYNADSDEGSSSGHFRTLKFIQISGFKEVPTALITNCPSTIKSMRILYLSFVEDAKAQPSTLKKKHKFHFTGIARGNVDSLATSLLGEPLLFSQLEELDSYPQCAEDLAFVHRVINSAAKSLKMFKLEARSDRNVEYPGGIDLSLLPNLRVVKIFSNST</sequence>
<keyword evidence="2" id="KW-1185">Reference proteome</keyword>
<protein>
    <recommendedName>
        <fullName evidence="3">F-box domain-containing protein</fullName>
    </recommendedName>
</protein>
<accession>A0A0C3BWE3</accession>
<evidence type="ECO:0008006" key="3">
    <source>
        <dbReference type="Google" id="ProtNLM"/>
    </source>
</evidence>